<evidence type="ECO:0000313" key="1">
    <source>
        <dbReference type="EMBL" id="QEG42257.1"/>
    </source>
</evidence>
<name>A0A5B9QT72_9BACT</name>
<dbReference type="OrthoDB" id="4829274at2"/>
<dbReference type="AlphaFoldDB" id="A0A5B9QT72"/>
<organism evidence="1 2">
    <name type="scientific">Roseimaritima ulvae</name>
    <dbReference type="NCBI Taxonomy" id="980254"/>
    <lineage>
        <taxon>Bacteria</taxon>
        <taxon>Pseudomonadati</taxon>
        <taxon>Planctomycetota</taxon>
        <taxon>Planctomycetia</taxon>
        <taxon>Pirellulales</taxon>
        <taxon>Pirellulaceae</taxon>
        <taxon>Roseimaritima</taxon>
    </lineage>
</organism>
<reference evidence="1 2" key="1">
    <citation type="submission" date="2019-08" db="EMBL/GenBank/DDBJ databases">
        <title>Deep-cultivation of Planctomycetes and their phenomic and genomic characterization uncovers novel biology.</title>
        <authorList>
            <person name="Wiegand S."/>
            <person name="Jogler M."/>
            <person name="Boedeker C."/>
            <person name="Pinto D."/>
            <person name="Vollmers J."/>
            <person name="Rivas-Marin E."/>
            <person name="Kohn T."/>
            <person name="Peeters S.H."/>
            <person name="Heuer A."/>
            <person name="Rast P."/>
            <person name="Oberbeckmann S."/>
            <person name="Bunk B."/>
            <person name="Jeske O."/>
            <person name="Meyerdierks A."/>
            <person name="Storesund J.E."/>
            <person name="Kallscheuer N."/>
            <person name="Luecker S."/>
            <person name="Lage O.M."/>
            <person name="Pohl T."/>
            <person name="Merkel B.J."/>
            <person name="Hornburger P."/>
            <person name="Mueller R.-W."/>
            <person name="Bruemmer F."/>
            <person name="Labrenz M."/>
            <person name="Spormann A.M."/>
            <person name="Op den Camp H."/>
            <person name="Overmann J."/>
            <person name="Amann R."/>
            <person name="Jetten M.S.M."/>
            <person name="Mascher T."/>
            <person name="Medema M.H."/>
            <person name="Devos D.P."/>
            <person name="Kaster A.-K."/>
            <person name="Ovreas L."/>
            <person name="Rohde M."/>
            <person name="Galperin M.Y."/>
            <person name="Jogler C."/>
        </authorList>
    </citation>
    <scope>NUCLEOTIDE SEQUENCE [LARGE SCALE GENOMIC DNA]</scope>
    <source>
        <strain evidence="1 2">UC8</strain>
    </source>
</reference>
<dbReference type="Pfam" id="PF18616">
    <property type="entry name" value="CdiI_3"/>
    <property type="match status" value="1"/>
</dbReference>
<keyword evidence="2" id="KW-1185">Reference proteome</keyword>
<sequence>MTLDELDPPAWRVADSDAGLIATCHRLRRKPLDAFTTEDLRVMIGQRIAIHILLPIAIDHIEADPLASGDCYAGDLFVACANACRNNDYTPGIRDSIARIALAILKSQTNDTVVVESAKLMLQDNGG</sequence>
<proteinExistence type="predicted"/>
<dbReference type="CDD" id="cd20691">
    <property type="entry name" value="CdiI_EC536-like"/>
    <property type="match status" value="1"/>
</dbReference>
<dbReference type="InterPro" id="IPR040547">
    <property type="entry name" value="CdiI"/>
</dbReference>
<dbReference type="Proteomes" id="UP000325286">
    <property type="component" value="Chromosome"/>
</dbReference>
<dbReference type="EMBL" id="CP042914">
    <property type="protein sequence ID" value="QEG42257.1"/>
    <property type="molecule type" value="Genomic_DNA"/>
</dbReference>
<gene>
    <name evidence="1" type="ORF">UC8_42910</name>
</gene>
<protein>
    <submittedName>
        <fullName evidence="1">Uncharacterized protein</fullName>
    </submittedName>
</protein>
<accession>A0A5B9QT72</accession>
<evidence type="ECO:0000313" key="2">
    <source>
        <dbReference type="Proteomes" id="UP000325286"/>
    </source>
</evidence>
<dbReference type="KEGG" id="rul:UC8_42910"/>
<dbReference type="RefSeq" id="WP_068131491.1">
    <property type="nucleotide sequence ID" value="NZ_CP042914.1"/>
</dbReference>